<dbReference type="InterPro" id="IPR016035">
    <property type="entry name" value="Acyl_Trfase/lysoPLipase"/>
</dbReference>
<dbReference type="STRING" id="1166018.FAES_0828"/>
<evidence type="ECO:0000256" key="1">
    <source>
        <dbReference type="SAM" id="Phobius"/>
    </source>
</evidence>
<dbReference type="KEGG" id="fae:FAES_0828"/>
<dbReference type="SUPFAM" id="SSF52151">
    <property type="entry name" value="FabD/lysophospholipase-like"/>
    <property type="match status" value="1"/>
</dbReference>
<dbReference type="Proteomes" id="UP000011058">
    <property type="component" value="Chromosome"/>
</dbReference>
<feature type="transmembrane region" description="Helical" evidence="1">
    <location>
        <begin position="55"/>
        <end position="71"/>
    </location>
</feature>
<evidence type="ECO:0000313" key="2">
    <source>
        <dbReference type="EMBL" id="CCG98839.1"/>
    </source>
</evidence>
<dbReference type="PATRIC" id="fig|1166018.3.peg.2544"/>
<protein>
    <recommendedName>
        <fullName evidence="4">PNPLA domain-containing protein</fullName>
    </recommendedName>
</protein>
<feature type="transmembrane region" description="Helical" evidence="1">
    <location>
        <begin position="429"/>
        <end position="450"/>
    </location>
</feature>
<evidence type="ECO:0000313" key="3">
    <source>
        <dbReference type="Proteomes" id="UP000011058"/>
    </source>
</evidence>
<feature type="transmembrane region" description="Helical" evidence="1">
    <location>
        <begin position="122"/>
        <end position="141"/>
    </location>
</feature>
<organism evidence="2 3">
    <name type="scientific">Fibrella aestuarina BUZ 2</name>
    <dbReference type="NCBI Taxonomy" id="1166018"/>
    <lineage>
        <taxon>Bacteria</taxon>
        <taxon>Pseudomonadati</taxon>
        <taxon>Bacteroidota</taxon>
        <taxon>Cytophagia</taxon>
        <taxon>Cytophagales</taxon>
        <taxon>Spirosomataceae</taxon>
        <taxon>Fibrella</taxon>
    </lineage>
</organism>
<dbReference type="Gene3D" id="3.40.1090.10">
    <property type="entry name" value="Cytosolic phospholipase A2 catalytic domain"/>
    <property type="match status" value="1"/>
</dbReference>
<feature type="transmembrane region" description="Helical" evidence="1">
    <location>
        <begin position="162"/>
        <end position="189"/>
    </location>
</feature>
<feature type="transmembrane region" description="Helical" evidence="1">
    <location>
        <begin position="334"/>
        <end position="353"/>
    </location>
</feature>
<feature type="transmembrane region" description="Helical" evidence="1">
    <location>
        <begin position="295"/>
        <end position="314"/>
    </location>
</feature>
<proteinExistence type="predicted"/>
<feature type="transmembrane region" description="Helical" evidence="1">
    <location>
        <begin position="485"/>
        <end position="506"/>
    </location>
</feature>
<reference evidence="2 3" key="1">
    <citation type="journal article" date="2012" name="J. Bacteriol.">
        <title>Genome Sequence of Fibrella aestuarina BUZ 2T, a Filamentous Marine Bacterium.</title>
        <authorList>
            <person name="Filippini M."/>
            <person name="Qi W."/>
            <person name="Blom J."/>
            <person name="Goesmann A."/>
            <person name="Smits T.H."/>
            <person name="Bagheri H.C."/>
        </authorList>
    </citation>
    <scope>NUCLEOTIDE SEQUENCE [LARGE SCALE GENOMIC DNA]</scope>
    <source>
        <strain evidence="3">BUZ 2T</strain>
    </source>
</reference>
<keyword evidence="1" id="KW-0812">Transmembrane</keyword>
<dbReference type="AlphaFoldDB" id="I0K3Y6"/>
<keyword evidence="1" id="KW-0472">Membrane</keyword>
<feature type="transmembrane region" description="Helical" evidence="1">
    <location>
        <begin position="396"/>
        <end position="417"/>
    </location>
</feature>
<feature type="transmembrane region" description="Helical" evidence="1">
    <location>
        <begin position="512"/>
        <end position="533"/>
    </location>
</feature>
<keyword evidence="3" id="KW-1185">Reference proteome</keyword>
<gene>
    <name evidence="2" type="ORF">FAES_0828</name>
</gene>
<feature type="transmembrane region" description="Helical" evidence="1">
    <location>
        <begin position="209"/>
        <end position="230"/>
    </location>
</feature>
<dbReference type="EMBL" id="HE796683">
    <property type="protein sequence ID" value="CCG98839.1"/>
    <property type="molecule type" value="Genomic_DNA"/>
</dbReference>
<name>I0K3Y6_9BACT</name>
<dbReference type="HOGENOM" id="CLU_290482_0_0_10"/>
<evidence type="ECO:0008006" key="4">
    <source>
        <dbReference type="Google" id="ProtNLM"/>
    </source>
</evidence>
<accession>I0K3Y6</accession>
<keyword evidence="1" id="KW-1133">Transmembrane helix</keyword>
<dbReference type="eggNOG" id="COG1752">
    <property type="taxonomic scope" value="Bacteria"/>
</dbReference>
<sequence length="1053" mass="116499">MAGTYEQIHGTLLINHRPDTFMNRLYTLLASTRQRLAPILQPALTFARKQADNRVYWLVGALIIASFLVFAENQLGEQNMNALGGQYASKGPNPTELLQQWRHTPDLNGQWQLALLEMLLDMFLFIPAYVGTLLTWCGYYTEHSLFVTNPRRPRLTRLMRALGQAVMLGTLVGAAADVFENLVLIGWLFDWPVGWVGSGLLSAIRMVKMAPIALALWYILLHPLGILLSFREAFFRLFGLYHYDQEPIRLGLLHHIDQHRQNEAAVNQQLRALEHPQPTLPPLTFRRYFRTIWRGFLNVQFIVYLLLLLFGLLQLDQFDELFYSLINNDGKSRFWVLLFSLVSLGLLGGMVYVSSKLLLFVQPNYFGQFKPDQPADSAAKLLALQPELRLLRNVPLWLAHAPFVIMALTLILNYGRLNALMGEQTANAGLAYITLLMAVIASGLVFYWILRPYHRSLDAQHIALFEPLNPSHDYALLVDLAPRSILFGQGLLVATLMVFLPTVTGLPAAQTIGLYAVVCLWLAAVAYLGTLIYQFNNLPDFPLIVILVMLVLLFSRYNDNSDIRLSIPSGPNTALTAPCNVSAAQTPSLDSSLALQRPDVAAYYRQWLETRLQGDTTSPLPVIVVATAGGGIRAAAWTTEALSALNDSIACFDRHLFAISGVSGGGVGAATYVATLAGHRDSLTCQPRHDAASLKNPVQRVITEDLISPTAAAMLFRGGVHNLMPVVVPALDRNRWLEDAWERGMLSDSVRLDSTTHQVLPQSFLRLWPSTAELKGNPLALPALLLNGAAAETGQKVIMTNLNLGNTADSLNPFYDVADLFASIRSDVPYKTATFLCARFPFVTSGGKATGPLPNITGANCQQTSYHVIDGGYAENTGILTAVQLIKSLQRISDTIRIGPTRRAVARQVRYFLIFLPNYAAADTPGTLSTLRFLAEPVKGFLNTWNRNSVGLDQLIANTLSKDLSFSYTSLTLDTRRHHYPLGWYISKPAVEKMSEQVRGDIHAGLNETKASVLCQIKTLLTSSFCTDSLPPKRLKTIPQTLGAGLGKPIKKS</sequence>
<feature type="transmembrane region" description="Helical" evidence="1">
    <location>
        <begin position="540"/>
        <end position="557"/>
    </location>
</feature>